<dbReference type="AlphaFoldDB" id="D5CPN6"/>
<name>D5CPN6_SIDLE</name>
<dbReference type="Proteomes" id="UP000001625">
    <property type="component" value="Chromosome"/>
</dbReference>
<dbReference type="EMBL" id="CP001965">
    <property type="protein sequence ID" value="ADE13031.1"/>
    <property type="molecule type" value="Genomic_DNA"/>
</dbReference>
<dbReference type="STRING" id="580332.Slit_2806"/>
<dbReference type="OrthoDB" id="5815475at2"/>
<protein>
    <submittedName>
        <fullName evidence="1">Uncharacterized protein</fullName>
    </submittedName>
</protein>
<keyword evidence="2" id="KW-1185">Reference proteome</keyword>
<dbReference type="HOGENOM" id="CLU_137757_0_0_4"/>
<dbReference type="RefSeq" id="WP_013030927.1">
    <property type="nucleotide sequence ID" value="NC_013959.1"/>
</dbReference>
<sequence>MPNPFSATWTATGNNLCNGHWEITFQGRMLELSPAKRDEDMDTYGIYSYIFPDDEDYAEGLPEDRWIEANASWLAELFLQHDIPCDVAHMRWFYQAVNRHDWRCGSCGGCL</sequence>
<gene>
    <name evidence="1" type="ordered locus">Slit_2806</name>
</gene>
<accession>D5CPN6</accession>
<dbReference type="KEGG" id="slt:Slit_2806"/>
<organism evidence="1 2">
    <name type="scientific">Sideroxydans lithotrophicus (strain ES-1)</name>
    <dbReference type="NCBI Taxonomy" id="580332"/>
    <lineage>
        <taxon>Bacteria</taxon>
        <taxon>Pseudomonadati</taxon>
        <taxon>Pseudomonadota</taxon>
        <taxon>Betaproteobacteria</taxon>
        <taxon>Nitrosomonadales</taxon>
        <taxon>Gallionellaceae</taxon>
        <taxon>Sideroxydans</taxon>
    </lineage>
</organism>
<evidence type="ECO:0000313" key="1">
    <source>
        <dbReference type="EMBL" id="ADE13031.1"/>
    </source>
</evidence>
<dbReference type="eggNOG" id="ENOG5032WG2">
    <property type="taxonomic scope" value="Bacteria"/>
</dbReference>
<evidence type="ECO:0000313" key="2">
    <source>
        <dbReference type="Proteomes" id="UP000001625"/>
    </source>
</evidence>
<reference evidence="1 2" key="1">
    <citation type="submission" date="2010-03" db="EMBL/GenBank/DDBJ databases">
        <title>Complete sequence of Sideroxydans lithotrophicus ES-1.</title>
        <authorList>
            <consortium name="US DOE Joint Genome Institute"/>
            <person name="Lucas S."/>
            <person name="Copeland A."/>
            <person name="Lapidus A."/>
            <person name="Cheng J.-F."/>
            <person name="Bruce D."/>
            <person name="Goodwin L."/>
            <person name="Pitluck S."/>
            <person name="Munk A.C."/>
            <person name="Detter J.C."/>
            <person name="Han C."/>
            <person name="Tapia R."/>
            <person name="Larimer F."/>
            <person name="Land M."/>
            <person name="Hauser L."/>
            <person name="Kyrpides N."/>
            <person name="Ivanova N."/>
            <person name="Emerson D."/>
            <person name="Woyke T."/>
        </authorList>
    </citation>
    <scope>NUCLEOTIDE SEQUENCE [LARGE SCALE GENOMIC DNA]</scope>
    <source>
        <strain evidence="1 2">ES-1</strain>
    </source>
</reference>
<proteinExistence type="predicted"/>